<comment type="caution">
    <text evidence="3">The sequence shown here is derived from an EMBL/GenBank/DDBJ whole genome shotgun (WGS) entry which is preliminary data.</text>
</comment>
<dbReference type="OrthoDB" id="5081451at2"/>
<proteinExistence type="predicted"/>
<evidence type="ECO:0000256" key="1">
    <source>
        <dbReference type="SAM" id="MobiDB-lite"/>
    </source>
</evidence>
<dbReference type="Proteomes" id="UP000265742">
    <property type="component" value="Unassembled WGS sequence"/>
</dbReference>
<protein>
    <submittedName>
        <fullName evidence="3">Uncharacterized protein</fullName>
    </submittedName>
</protein>
<evidence type="ECO:0000256" key="2">
    <source>
        <dbReference type="SAM" id="Phobius"/>
    </source>
</evidence>
<reference evidence="4" key="1">
    <citation type="submission" date="2018-09" db="EMBL/GenBank/DDBJ databases">
        <authorList>
            <person name="Kim I."/>
        </authorList>
    </citation>
    <scope>NUCLEOTIDE SEQUENCE [LARGE SCALE GENOMIC DNA]</scope>
    <source>
        <strain evidence="4">DD4a</strain>
    </source>
</reference>
<keyword evidence="2" id="KW-0472">Membrane</keyword>
<feature type="transmembrane region" description="Helical" evidence="2">
    <location>
        <begin position="12"/>
        <end position="33"/>
    </location>
</feature>
<evidence type="ECO:0000313" key="4">
    <source>
        <dbReference type="Proteomes" id="UP000265742"/>
    </source>
</evidence>
<gene>
    <name evidence="3" type="ORF">D1781_01170</name>
</gene>
<organism evidence="3 4">
    <name type="scientific">Amnibacterium setariae</name>
    <dbReference type="NCBI Taxonomy" id="2306585"/>
    <lineage>
        <taxon>Bacteria</taxon>
        <taxon>Bacillati</taxon>
        <taxon>Actinomycetota</taxon>
        <taxon>Actinomycetes</taxon>
        <taxon>Micrococcales</taxon>
        <taxon>Microbacteriaceae</taxon>
        <taxon>Amnibacterium</taxon>
    </lineage>
</organism>
<evidence type="ECO:0000313" key="3">
    <source>
        <dbReference type="EMBL" id="RIX30101.1"/>
    </source>
</evidence>
<dbReference type="AlphaFoldDB" id="A0A3A1U0R5"/>
<feature type="transmembrane region" description="Helical" evidence="2">
    <location>
        <begin position="39"/>
        <end position="63"/>
    </location>
</feature>
<feature type="compositionally biased region" description="Basic and acidic residues" evidence="1">
    <location>
        <begin position="70"/>
        <end position="82"/>
    </location>
</feature>
<accession>A0A3A1U0R5</accession>
<name>A0A3A1U0R5_9MICO</name>
<sequence>MTRPSLRERLKPLELVAMAAVLGAFAGVIALVGSRSIEVAGVLAGVAFIAALLVLAMLALAAGDPTPPEGEERPVLEREKAPRRSRRSRRG</sequence>
<dbReference type="RefSeq" id="WP_119480464.1">
    <property type="nucleotide sequence ID" value="NZ_QXTG01000001.1"/>
</dbReference>
<keyword evidence="2" id="KW-0812">Transmembrane</keyword>
<keyword evidence="2" id="KW-1133">Transmembrane helix</keyword>
<feature type="region of interest" description="Disordered" evidence="1">
    <location>
        <begin position="64"/>
        <end position="91"/>
    </location>
</feature>
<keyword evidence="4" id="KW-1185">Reference proteome</keyword>
<dbReference type="EMBL" id="QXTG01000001">
    <property type="protein sequence ID" value="RIX30101.1"/>
    <property type="molecule type" value="Genomic_DNA"/>
</dbReference>